<sequence length="95" mass="11063">MVHPVYLYNFQREDENGIYKQNNPVEAQTVLCFHLAQKYSSQSCWITEQKARKSKQKISKEYCSMVQKEQNEGISSFQGAPQKEKNGTISVYLDH</sequence>
<feature type="region of interest" description="Disordered" evidence="1">
    <location>
        <begin position="72"/>
        <end position="95"/>
    </location>
</feature>
<name>A0A2P2LM75_RHIMU</name>
<accession>A0A2P2LM75</accession>
<proteinExistence type="predicted"/>
<dbReference type="AlphaFoldDB" id="A0A2P2LM75"/>
<organism evidence="2">
    <name type="scientific">Rhizophora mucronata</name>
    <name type="common">Asiatic mangrove</name>
    <dbReference type="NCBI Taxonomy" id="61149"/>
    <lineage>
        <taxon>Eukaryota</taxon>
        <taxon>Viridiplantae</taxon>
        <taxon>Streptophyta</taxon>
        <taxon>Embryophyta</taxon>
        <taxon>Tracheophyta</taxon>
        <taxon>Spermatophyta</taxon>
        <taxon>Magnoliopsida</taxon>
        <taxon>eudicotyledons</taxon>
        <taxon>Gunneridae</taxon>
        <taxon>Pentapetalae</taxon>
        <taxon>rosids</taxon>
        <taxon>fabids</taxon>
        <taxon>Malpighiales</taxon>
        <taxon>Rhizophoraceae</taxon>
        <taxon>Rhizophora</taxon>
    </lineage>
</organism>
<evidence type="ECO:0000256" key="1">
    <source>
        <dbReference type="SAM" id="MobiDB-lite"/>
    </source>
</evidence>
<dbReference type="EMBL" id="GGEC01038590">
    <property type="protein sequence ID" value="MBX19074.1"/>
    <property type="molecule type" value="Transcribed_RNA"/>
</dbReference>
<protein>
    <submittedName>
        <fullName evidence="2">Uncharacterized protein</fullName>
    </submittedName>
</protein>
<evidence type="ECO:0000313" key="2">
    <source>
        <dbReference type="EMBL" id="MBX19074.1"/>
    </source>
</evidence>
<reference evidence="2" key="1">
    <citation type="submission" date="2018-02" db="EMBL/GenBank/DDBJ databases">
        <title>Rhizophora mucronata_Transcriptome.</title>
        <authorList>
            <person name="Meera S.P."/>
            <person name="Sreeshan A."/>
            <person name="Augustine A."/>
        </authorList>
    </citation>
    <scope>NUCLEOTIDE SEQUENCE</scope>
    <source>
        <tissue evidence="2">Leaf</tissue>
    </source>
</reference>